<dbReference type="Gene3D" id="3.40.50.300">
    <property type="entry name" value="P-loop containing nucleotide triphosphate hydrolases"/>
    <property type="match status" value="1"/>
</dbReference>
<keyword evidence="3 8" id="KW-0479">Metal-binding</keyword>
<feature type="region of interest" description="Disordered" evidence="9">
    <location>
        <begin position="83"/>
        <end position="105"/>
    </location>
</feature>
<dbReference type="SUPFAM" id="SSF117916">
    <property type="entry name" value="Fe-S cluster assembly (FSCA) domain-like"/>
    <property type="match status" value="1"/>
</dbReference>
<evidence type="ECO:0000259" key="10">
    <source>
        <dbReference type="Pfam" id="PF01883"/>
    </source>
</evidence>
<feature type="binding site" evidence="8">
    <location>
        <begin position="121"/>
        <end position="128"/>
    </location>
    <ligand>
        <name>ATP</name>
        <dbReference type="ChEBI" id="CHEBI:30616"/>
    </ligand>
</feature>
<dbReference type="GO" id="GO:0005524">
    <property type="term" value="F:ATP binding"/>
    <property type="evidence" value="ECO:0007669"/>
    <property type="project" value="UniProtKB-KW"/>
</dbReference>
<proteinExistence type="inferred from homology"/>
<dbReference type="InterPro" id="IPR033756">
    <property type="entry name" value="YlxH/NBP35"/>
</dbReference>
<dbReference type="InterPro" id="IPR044304">
    <property type="entry name" value="NUBPL-like"/>
</dbReference>
<evidence type="ECO:0000256" key="2">
    <source>
        <dbReference type="ARBA" id="ARBA00008205"/>
    </source>
</evidence>
<dbReference type="EMBL" id="JBGUBD010000007">
    <property type="protein sequence ID" value="MFA9479083.1"/>
    <property type="molecule type" value="Genomic_DNA"/>
</dbReference>
<dbReference type="Proteomes" id="UP001575105">
    <property type="component" value="Unassembled WGS sequence"/>
</dbReference>
<name>A0ABV4U659_9BACT</name>
<comment type="similarity">
    <text evidence="2">In the C-terminal section; belongs to the Mrp/NBP35 ATP-binding proteins family.</text>
</comment>
<sequence>MAISKQDVQNQLRKVQDPELHRDLVSLNRVANVAWCDGVASVSVLWSASAGGTQQQIRDAIEQAVRELGDEVKQVSVDFVGQEKPAQGQGGQPAGDDSPQAQARASNPLPNVKHIIAVGAGKGGVGKSTVSVNLAVGLARTGAKVGLLDGDIYGPSVPTMLGLDDIKPQGSGNMIFPFQVHGIKTMTIGKLVEADKPLIWRGPMAHGAFRQLATQTEWGELDYLIIDLPPGTGDVPLTLAQLLPLTGAVVVCTPQKVAQDDARRAVKMFQQLGIHVLGVVENMSYFIGDDGKEYDIFGRGGAKRMAEQLAVPFLGMVPINMRLRENCDTGDPTANFVGDDKLAEELTHVSQKLAGQVQVLSMSGELDAPSISVH</sequence>
<comment type="caution">
    <text evidence="11">The sequence shown here is derived from an EMBL/GenBank/DDBJ whole genome shotgun (WGS) entry which is preliminary data.</text>
</comment>
<dbReference type="InterPro" id="IPR000808">
    <property type="entry name" value="Mrp-like_CS"/>
</dbReference>
<accession>A0ABV4U659</accession>
<evidence type="ECO:0000256" key="1">
    <source>
        <dbReference type="ARBA" id="ARBA00007352"/>
    </source>
</evidence>
<evidence type="ECO:0000256" key="4">
    <source>
        <dbReference type="ARBA" id="ARBA00022741"/>
    </source>
</evidence>
<comment type="function">
    <text evidence="8">Binds and transfers iron-sulfur (Fe-S) clusters to target apoproteins. Can hydrolyze ATP.</text>
</comment>
<evidence type="ECO:0000256" key="5">
    <source>
        <dbReference type="ARBA" id="ARBA00022840"/>
    </source>
</evidence>
<evidence type="ECO:0000256" key="6">
    <source>
        <dbReference type="ARBA" id="ARBA00023004"/>
    </source>
</evidence>
<evidence type="ECO:0000313" key="11">
    <source>
        <dbReference type="EMBL" id="MFA9479083.1"/>
    </source>
</evidence>
<evidence type="ECO:0000256" key="8">
    <source>
        <dbReference type="HAMAP-Rule" id="MF_02040"/>
    </source>
</evidence>
<keyword evidence="6 8" id="KW-0408">Iron</keyword>
<keyword evidence="7 8" id="KW-0411">Iron-sulfur</keyword>
<dbReference type="CDD" id="cd02037">
    <property type="entry name" value="Mrp_NBP35"/>
    <property type="match status" value="1"/>
</dbReference>
<comment type="similarity">
    <text evidence="1">In the N-terminal section; belongs to the MIP18 family.</text>
</comment>
<evidence type="ECO:0000256" key="3">
    <source>
        <dbReference type="ARBA" id="ARBA00022723"/>
    </source>
</evidence>
<reference evidence="11 12" key="1">
    <citation type="submission" date="2024-08" db="EMBL/GenBank/DDBJ databases">
        <title>Whole-genome sequencing of halo(alkali)philic microorganisms from hypersaline lakes.</title>
        <authorList>
            <person name="Sorokin D.Y."/>
            <person name="Merkel A.Y."/>
            <person name="Messina E."/>
            <person name="Yakimov M."/>
        </authorList>
    </citation>
    <scope>NUCLEOTIDE SEQUENCE [LARGE SCALE GENOMIC DNA]</scope>
    <source>
        <strain evidence="11 12">AB-hyl4</strain>
    </source>
</reference>
<dbReference type="SUPFAM" id="SSF52540">
    <property type="entry name" value="P-loop containing nucleoside triphosphate hydrolases"/>
    <property type="match status" value="1"/>
</dbReference>
<protein>
    <recommendedName>
        <fullName evidence="8">Iron-sulfur cluster carrier protein</fullName>
    </recommendedName>
</protein>
<dbReference type="InterPro" id="IPR034904">
    <property type="entry name" value="FSCA_dom_sf"/>
</dbReference>
<dbReference type="HAMAP" id="MF_02040">
    <property type="entry name" value="Mrp_NBP35"/>
    <property type="match status" value="1"/>
</dbReference>
<keyword evidence="12" id="KW-1185">Reference proteome</keyword>
<keyword evidence="5 8" id="KW-0067">ATP-binding</keyword>
<dbReference type="Gene3D" id="3.30.300.130">
    <property type="entry name" value="Fe-S cluster assembly (FSCA)"/>
    <property type="match status" value="1"/>
</dbReference>
<dbReference type="Pfam" id="PF01883">
    <property type="entry name" value="FeS_assembly_P"/>
    <property type="match status" value="1"/>
</dbReference>
<dbReference type="InterPro" id="IPR019591">
    <property type="entry name" value="Mrp/NBP35_ATP-bd"/>
</dbReference>
<dbReference type="InterPro" id="IPR027417">
    <property type="entry name" value="P-loop_NTPase"/>
</dbReference>
<organism evidence="11 12">
    <name type="scientific">Natronomicrosphaera hydrolytica</name>
    <dbReference type="NCBI Taxonomy" id="3242702"/>
    <lineage>
        <taxon>Bacteria</taxon>
        <taxon>Pseudomonadati</taxon>
        <taxon>Planctomycetota</taxon>
        <taxon>Phycisphaerae</taxon>
        <taxon>Phycisphaerales</taxon>
        <taxon>Phycisphaeraceae</taxon>
        <taxon>Natronomicrosphaera</taxon>
    </lineage>
</organism>
<dbReference type="InterPro" id="IPR002744">
    <property type="entry name" value="MIP18-like"/>
</dbReference>
<dbReference type="RefSeq" id="WP_425346010.1">
    <property type="nucleotide sequence ID" value="NZ_JBGUBD010000007.1"/>
</dbReference>
<keyword evidence="4 8" id="KW-0547">Nucleotide-binding</keyword>
<evidence type="ECO:0000256" key="9">
    <source>
        <dbReference type="SAM" id="MobiDB-lite"/>
    </source>
</evidence>
<dbReference type="Pfam" id="PF10609">
    <property type="entry name" value="ParA"/>
    <property type="match status" value="1"/>
</dbReference>
<dbReference type="PROSITE" id="PS01215">
    <property type="entry name" value="MRP"/>
    <property type="match status" value="1"/>
</dbReference>
<comment type="similarity">
    <text evidence="8">Belongs to the Mrp/NBP35 ATP-binding proteins family.</text>
</comment>
<gene>
    <name evidence="11" type="ORF">ACERK3_12395</name>
</gene>
<dbReference type="PANTHER" id="PTHR42961">
    <property type="entry name" value="IRON-SULFUR PROTEIN NUBPL"/>
    <property type="match status" value="1"/>
</dbReference>
<evidence type="ECO:0000313" key="12">
    <source>
        <dbReference type="Proteomes" id="UP001575105"/>
    </source>
</evidence>
<comment type="subunit">
    <text evidence="8">Homodimer.</text>
</comment>
<feature type="domain" description="MIP18 family-like" evidence="10">
    <location>
        <begin position="5"/>
        <end position="77"/>
    </location>
</feature>
<keyword evidence="8" id="KW-0378">Hydrolase</keyword>
<dbReference type="PANTHER" id="PTHR42961:SF2">
    <property type="entry name" value="IRON-SULFUR PROTEIN NUBPL"/>
    <property type="match status" value="1"/>
</dbReference>
<evidence type="ECO:0000256" key="7">
    <source>
        <dbReference type="ARBA" id="ARBA00023014"/>
    </source>
</evidence>